<dbReference type="Pfam" id="PF23058">
    <property type="entry name" value="RBD_ZCCHC3_2nd"/>
    <property type="match status" value="1"/>
</dbReference>
<organism evidence="4 5">
    <name type="scientific">Xenopus tropicalis</name>
    <name type="common">Western clawed frog</name>
    <name type="synonym">Silurana tropicalis</name>
    <dbReference type="NCBI Taxonomy" id="8364"/>
    <lineage>
        <taxon>Eukaryota</taxon>
        <taxon>Metazoa</taxon>
        <taxon>Chordata</taxon>
        <taxon>Craniata</taxon>
        <taxon>Vertebrata</taxon>
        <taxon>Euteleostomi</taxon>
        <taxon>Amphibia</taxon>
        <taxon>Batrachia</taxon>
        <taxon>Anura</taxon>
        <taxon>Pipoidea</taxon>
        <taxon>Pipidae</taxon>
        <taxon>Xenopodinae</taxon>
        <taxon>Xenopus</taxon>
        <taxon>Silurana</taxon>
    </lineage>
</organism>
<keyword evidence="4" id="KW-1185">Reference proteome</keyword>
<keyword evidence="1" id="KW-0479">Metal-binding</keyword>
<dbReference type="InterPro" id="IPR001878">
    <property type="entry name" value="Znf_CCHC"/>
</dbReference>
<accession>A0A8J1JTA2</accession>
<dbReference type="SUPFAM" id="SSF57756">
    <property type="entry name" value="Retrovirus zinc finger-like domains"/>
    <property type="match status" value="1"/>
</dbReference>
<feature type="region of interest" description="Disordered" evidence="2">
    <location>
        <begin position="259"/>
        <end position="293"/>
    </location>
</feature>
<dbReference type="InterPro" id="IPR057811">
    <property type="entry name" value="RBD_ZCCHC3_2nd"/>
</dbReference>
<dbReference type="PANTHER" id="PTHR22639:SF6">
    <property type="entry name" value="ZINC FINGER CCHC DOMAIN-CONTAINING PROTEIN 3-LIKE"/>
    <property type="match status" value="1"/>
</dbReference>
<dbReference type="InterPro" id="IPR057810">
    <property type="entry name" value="RBD_ZCCHC3_1st"/>
</dbReference>
<evidence type="ECO:0000313" key="6">
    <source>
        <dbReference type="Xenbase" id="XB-GENE-29097155"/>
    </source>
</evidence>
<evidence type="ECO:0000256" key="2">
    <source>
        <dbReference type="SAM" id="MobiDB-lite"/>
    </source>
</evidence>
<reference evidence="5" key="1">
    <citation type="submission" date="2025-08" db="UniProtKB">
        <authorList>
            <consortium name="RefSeq"/>
        </authorList>
    </citation>
    <scope>IDENTIFICATION</scope>
    <source>
        <strain evidence="5">Nigerian</strain>
        <tissue evidence="5">Liver and blood</tissue>
    </source>
</reference>
<dbReference type="PROSITE" id="PS50158">
    <property type="entry name" value="ZF_CCHC"/>
    <property type="match status" value="1"/>
</dbReference>
<dbReference type="Gene3D" id="4.10.60.10">
    <property type="entry name" value="Zinc finger, CCHC-type"/>
    <property type="match status" value="1"/>
</dbReference>
<proteinExistence type="predicted"/>
<dbReference type="OrthoDB" id="6784331at2759"/>
<dbReference type="Pfam" id="PF23057">
    <property type="entry name" value="RBD_ZCCHC3_1st"/>
    <property type="match status" value="1"/>
</dbReference>
<dbReference type="RefSeq" id="XP_031759796.1">
    <property type="nucleotide sequence ID" value="XM_031903936.1"/>
</dbReference>
<keyword evidence="1" id="KW-0863">Zinc-finger</keyword>
<dbReference type="AGR" id="Xenbase:XB-GENE-29097155"/>
<dbReference type="SMART" id="SM00343">
    <property type="entry name" value="ZnF_C2HC"/>
    <property type="match status" value="3"/>
</dbReference>
<evidence type="ECO:0000313" key="4">
    <source>
        <dbReference type="Proteomes" id="UP000008143"/>
    </source>
</evidence>
<feature type="domain" description="CCHC-type" evidence="3">
    <location>
        <begin position="197"/>
        <end position="210"/>
    </location>
</feature>
<dbReference type="KEGG" id="xtr:116411521"/>
<name>A0A8J1JTA2_XENTR</name>
<dbReference type="Xenbase" id="XB-GENE-29097155">
    <property type="gene designation" value="LOC116411521"/>
</dbReference>
<dbReference type="Proteomes" id="UP000008143">
    <property type="component" value="Chromosome 6"/>
</dbReference>
<feature type="compositionally biased region" description="Basic residues" evidence="2">
    <location>
        <begin position="273"/>
        <end position="283"/>
    </location>
</feature>
<dbReference type="PANTHER" id="PTHR22639">
    <property type="entry name" value="GAG-RELATED PROTEIN"/>
    <property type="match status" value="1"/>
</dbReference>
<dbReference type="AlphaFoldDB" id="A0A8J1JTA2"/>
<sequence>MAAREDSVPVFIRVRNSVRIVADVPSNLEQNLAYIVHRILEEFGRVSRREILAIQDYPKRGVYDVTFDGEGVYKSFLSILEENPEDPRLKGFKIFPHFAEEEVFLVVKSYSPFVPLKEIEVVIGRYCKKLSFVGKILNELGIWTSKYRFKAVFQKGMYPPARFRLGTVNIDCYFNGMPEFCKRCRQHGHVMEGCNFCQNCGKEGHAILNCTLPRKCNFCLQEGHLYATCPKRKVKPEKVVKVAGKLSLPVEPVPMFSGEENIGQASQEGPTVKRVKPKEKKRKKEPEDTEVSASSESVVTVVESFSRGEKLFEAYKEKSNKEIAEILEAWSDEEEFQGIHECISKTPENKDVRAAVLSHIRKFK</sequence>
<protein>
    <submittedName>
        <fullName evidence="5">Zinc finger CCHC domain-containing protein 3-like</fullName>
    </submittedName>
</protein>
<evidence type="ECO:0000259" key="3">
    <source>
        <dbReference type="PROSITE" id="PS50158"/>
    </source>
</evidence>
<dbReference type="GO" id="GO:0003723">
    <property type="term" value="F:RNA binding"/>
    <property type="evidence" value="ECO:0007669"/>
    <property type="project" value="InterPro"/>
</dbReference>
<dbReference type="InterPro" id="IPR042509">
    <property type="entry name" value="ZCCHC3"/>
</dbReference>
<dbReference type="GO" id="GO:0008270">
    <property type="term" value="F:zinc ion binding"/>
    <property type="evidence" value="ECO:0007669"/>
    <property type="project" value="UniProtKB-KW"/>
</dbReference>
<gene>
    <name evidence="5 6" type="primary">LOC116411521</name>
</gene>
<dbReference type="GO" id="GO:0003690">
    <property type="term" value="F:double-stranded DNA binding"/>
    <property type="evidence" value="ECO:0007669"/>
    <property type="project" value="InterPro"/>
</dbReference>
<dbReference type="GeneID" id="116411521"/>
<dbReference type="InterPro" id="IPR036875">
    <property type="entry name" value="Znf_CCHC_sf"/>
</dbReference>
<keyword evidence="1" id="KW-0862">Zinc</keyword>
<evidence type="ECO:0000256" key="1">
    <source>
        <dbReference type="PROSITE-ProRule" id="PRU00047"/>
    </source>
</evidence>
<evidence type="ECO:0000313" key="5">
    <source>
        <dbReference type="RefSeq" id="XP_031759796.1"/>
    </source>
</evidence>
<dbReference type="GO" id="GO:0002218">
    <property type="term" value="P:activation of innate immune response"/>
    <property type="evidence" value="ECO:0007669"/>
    <property type="project" value="InterPro"/>
</dbReference>